<dbReference type="AlphaFoldDB" id="A0A1T4QPU1"/>
<dbReference type="NCBIfam" id="TIGR00738">
    <property type="entry name" value="rrf2_super"/>
    <property type="match status" value="1"/>
</dbReference>
<evidence type="ECO:0000313" key="2">
    <source>
        <dbReference type="Proteomes" id="UP000191153"/>
    </source>
</evidence>
<dbReference type="SUPFAM" id="SSF46785">
    <property type="entry name" value="Winged helix' DNA-binding domain"/>
    <property type="match status" value="1"/>
</dbReference>
<keyword evidence="2" id="KW-1185">Reference proteome</keyword>
<protein>
    <submittedName>
        <fullName evidence="1">Transcriptional regulator, BadM/Rrf2 family</fullName>
    </submittedName>
</protein>
<proteinExistence type="predicted"/>
<name>A0A1T4QPU1_9FUSO</name>
<dbReference type="PANTHER" id="PTHR33221">
    <property type="entry name" value="WINGED HELIX-TURN-HELIX TRANSCRIPTIONAL REGULATOR, RRF2 FAMILY"/>
    <property type="match status" value="1"/>
</dbReference>
<sequence>MLISREVDYGIRIMIILCNSNVEKKDAKEIAQTSGVSLRFTLKILGKLTSATLVKSFRGAKGGYVINKDPKEINIYDIICALEGGVKINACFEDSEACNLEKCGAACNIHSNLNTIRINLIKDLKEVTLDTLLK</sequence>
<dbReference type="OrthoDB" id="46476at2"/>
<dbReference type="InterPro" id="IPR036390">
    <property type="entry name" value="WH_DNA-bd_sf"/>
</dbReference>
<dbReference type="InterPro" id="IPR000944">
    <property type="entry name" value="Tscrpt_reg_Rrf2"/>
</dbReference>
<dbReference type="EMBL" id="FUWX01000028">
    <property type="protein sequence ID" value="SKA05706.1"/>
    <property type="molecule type" value="Genomic_DNA"/>
</dbReference>
<dbReference type="Proteomes" id="UP000191153">
    <property type="component" value="Unassembled WGS sequence"/>
</dbReference>
<gene>
    <name evidence="1" type="ORF">SAMN02745174_02409</name>
</gene>
<reference evidence="1 2" key="1">
    <citation type="submission" date="2017-02" db="EMBL/GenBank/DDBJ databases">
        <authorList>
            <person name="Peterson S.W."/>
        </authorList>
    </citation>
    <scope>NUCLEOTIDE SEQUENCE [LARGE SCALE GENOMIC DNA]</scope>
    <source>
        <strain evidence="1 2">ATCC 700028</strain>
    </source>
</reference>
<evidence type="ECO:0000313" key="1">
    <source>
        <dbReference type="EMBL" id="SKA05706.1"/>
    </source>
</evidence>
<dbReference type="GO" id="GO:0003700">
    <property type="term" value="F:DNA-binding transcription factor activity"/>
    <property type="evidence" value="ECO:0007669"/>
    <property type="project" value="TreeGrafter"/>
</dbReference>
<accession>A0A1T4QPU1</accession>
<dbReference type="RefSeq" id="WP_078694833.1">
    <property type="nucleotide sequence ID" value="NZ_FUWX01000028.1"/>
</dbReference>
<dbReference type="InterPro" id="IPR036388">
    <property type="entry name" value="WH-like_DNA-bd_sf"/>
</dbReference>
<dbReference type="Gene3D" id="1.10.10.10">
    <property type="entry name" value="Winged helix-like DNA-binding domain superfamily/Winged helix DNA-binding domain"/>
    <property type="match status" value="1"/>
</dbReference>
<dbReference type="PANTHER" id="PTHR33221:SF2">
    <property type="entry name" value="TRANSCRIPTIONAL REGULATOR"/>
    <property type="match status" value="1"/>
</dbReference>
<dbReference type="STRING" id="180163.SAMN02745174_02409"/>
<dbReference type="Pfam" id="PF02082">
    <property type="entry name" value="Rrf2"/>
    <property type="match status" value="1"/>
</dbReference>
<dbReference type="PROSITE" id="PS51197">
    <property type="entry name" value="HTH_RRF2_2"/>
    <property type="match status" value="1"/>
</dbReference>
<organism evidence="1 2">
    <name type="scientific">Cetobacterium ceti</name>
    <dbReference type="NCBI Taxonomy" id="180163"/>
    <lineage>
        <taxon>Bacteria</taxon>
        <taxon>Fusobacteriati</taxon>
        <taxon>Fusobacteriota</taxon>
        <taxon>Fusobacteriia</taxon>
        <taxon>Fusobacteriales</taxon>
        <taxon>Fusobacteriaceae</taxon>
        <taxon>Cetobacterium</taxon>
    </lineage>
</organism>
<dbReference type="GO" id="GO:0005829">
    <property type="term" value="C:cytosol"/>
    <property type="evidence" value="ECO:0007669"/>
    <property type="project" value="TreeGrafter"/>
</dbReference>